<keyword evidence="1" id="KW-1133">Transmembrane helix</keyword>
<feature type="transmembrane region" description="Helical" evidence="1">
    <location>
        <begin position="7"/>
        <end position="31"/>
    </location>
</feature>
<dbReference type="RefSeq" id="WP_369060935.1">
    <property type="nucleotide sequence ID" value="NZ_CP158375.1"/>
</dbReference>
<reference evidence="2" key="1">
    <citation type="submission" date="2024-06" db="EMBL/GenBank/DDBJ databases">
        <title>Caulobacter inopinatus, sp. nov.</title>
        <authorList>
            <person name="Donachie S.P."/>
        </authorList>
    </citation>
    <scope>NUCLEOTIDE SEQUENCE</scope>
    <source>
        <strain evidence="2">73W</strain>
    </source>
</reference>
<protein>
    <submittedName>
        <fullName evidence="2">Uncharacterized protein</fullName>
    </submittedName>
</protein>
<name>A0AB39KUH3_9CAUL</name>
<gene>
    <name evidence="2" type="ORF">ABOZ73_04035</name>
</gene>
<sequence length="66" mass="6923">MDRAFSIFVHIGLFLSGLLGLAFVAGGAVVINRADKISLIVIGLMMISVGAWGCINAVRQALAVHQ</sequence>
<keyword evidence="1" id="KW-0812">Transmembrane</keyword>
<feature type="transmembrane region" description="Helical" evidence="1">
    <location>
        <begin position="37"/>
        <end position="58"/>
    </location>
</feature>
<keyword evidence="1" id="KW-0472">Membrane</keyword>
<organism evidence="2">
    <name type="scientific">Caulobacter sp. 73W</name>
    <dbReference type="NCBI Taxonomy" id="3161137"/>
    <lineage>
        <taxon>Bacteria</taxon>
        <taxon>Pseudomonadati</taxon>
        <taxon>Pseudomonadota</taxon>
        <taxon>Alphaproteobacteria</taxon>
        <taxon>Caulobacterales</taxon>
        <taxon>Caulobacteraceae</taxon>
        <taxon>Caulobacter</taxon>
    </lineage>
</organism>
<evidence type="ECO:0000256" key="1">
    <source>
        <dbReference type="SAM" id="Phobius"/>
    </source>
</evidence>
<evidence type="ECO:0000313" key="2">
    <source>
        <dbReference type="EMBL" id="XDO97600.1"/>
    </source>
</evidence>
<dbReference type="EMBL" id="CP158375">
    <property type="protein sequence ID" value="XDO97600.1"/>
    <property type="molecule type" value="Genomic_DNA"/>
</dbReference>
<proteinExistence type="predicted"/>
<dbReference type="AlphaFoldDB" id="A0AB39KUH3"/>
<accession>A0AB39KUH3</accession>